<comment type="caution">
    <text evidence="2">The sequence shown here is derived from an EMBL/GenBank/DDBJ whole genome shotgun (WGS) entry which is preliminary data.</text>
</comment>
<keyword evidence="1" id="KW-0812">Transmembrane</keyword>
<feature type="transmembrane region" description="Helical" evidence="1">
    <location>
        <begin position="71"/>
        <end position="88"/>
    </location>
</feature>
<reference evidence="2 3" key="1">
    <citation type="journal article" date="2019" name="Nat. Microbiol.">
        <title>Mediterranean grassland soil C-N compound turnover is dependent on rainfall and depth, and is mediated by genomically divergent microorganisms.</title>
        <authorList>
            <person name="Diamond S."/>
            <person name="Andeer P.F."/>
            <person name="Li Z."/>
            <person name="Crits-Christoph A."/>
            <person name="Burstein D."/>
            <person name="Anantharaman K."/>
            <person name="Lane K.R."/>
            <person name="Thomas B.C."/>
            <person name="Pan C."/>
            <person name="Northen T.R."/>
            <person name="Banfield J.F."/>
        </authorList>
    </citation>
    <scope>NUCLEOTIDE SEQUENCE [LARGE SCALE GENOMIC DNA]</scope>
    <source>
        <strain evidence="2">NP_4</strain>
    </source>
</reference>
<accession>A0A537KFM4</accession>
<proteinExistence type="predicted"/>
<dbReference type="Pfam" id="PF09852">
    <property type="entry name" value="DUF2079"/>
    <property type="match status" value="1"/>
</dbReference>
<feature type="non-terminal residue" evidence="2">
    <location>
        <position position="1"/>
    </location>
</feature>
<dbReference type="InterPro" id="IPR018650">
    <property type="entry name" value="STSV1_Orf64"/>
</dbReference>
<evidence type="ECO:0000313" key="2">
    <source>
        <dbReference type="EMBL" id="TMI94561.1"/>
    </source>
</evidence>
<dbReference type="EMBL" id="VBAL01000324">
    <property type="protein sequence ID" value="TMI94561.1"/>
    <property type="molecule type" value="Genomic_DNA"/>
</dbReference>
<feature type="transmembrane region" description="Helical" evidence="1">
    <location>
        <begin position="45"/>
        <end position="65"/>
    </location>
</feature>
<gene>
    <name evidence="2" type="ORF">E6H01_14880</name>
</gene>
<evidence type="ECO:0000256" key="1">
    <source>
        <dbReference type="SAM" id="Phobius"/>
    </source>
</evidence>
<feature type="transmembrane region" description="Helical" evidence="1">
    <location>
        <begin position="154"/>
        <end position="178"/>
    </location>
</feature>
<sequence>TVWGYSRLQLIPNTVVMIGNLLGDHFHPILMAIAPLYWIWDDVRVLLIVQAVLLAIAGIPIFWWARQRLGLVPAIAVETAYLAFWGVLSGVIYDFHHIAFAVPAISFGLYAVLTNRNRLFWAMLVVGLLTRENIALTFAATGVYVAVVQHRWRLGAAVVAVCAAWFAALIEVVMPAIAGATYGHWTYEAPRPAPDILAPAPG</sequence>
<protein>
    <submittedName>
        <fullName evidence="2">DUF2079 domain-containing protein</fullName>
    </submittedName>
</protein>
<feature type="transmembrane region" description="Helical" evidence="1">
    <location>
        <begin position="15"/>
        <end position="38"/>
    </location>
</feature>
<keyword evidence="1" id="KW-1133">Transmembrane helix</keyword>
<feature type="transmembrane region" description="Helical" evidence="1">
    <location>
        <begin position="119"/>
        <end position="147"/>
    </location>
</feature>
<evidence type="ECO:0000313" key="3">
    <source>
        <dbReference type="Proteomes" id="UP000319353"/>
    </source>
</evidence>
<name>A0A537KFM4_9BACT</name>
<keyword evidence="1" id="KW-0472">Membrane</keyword>
<feature type="transmembrane region" description="Helical" evidence="1">
    <location>
        <begin position="95"/>
        <end position="113"/>
    </location>
</feature>
<organism evidence="2 3">
    <name type="scientific">Candidatus Segetimicrobium genomatis</name>
    <dbReference type="NCBI Taxonomy" id="2569760"/>
    <lineage>
        <taxon>Bacteria</taxon>
        <taxon>Bacillati</taxon>
        <taxon>Candidatus Sysuimicrobiota</taxon>
        <taxon>Candidatus Sysuimicrobiia</taxon>
        <taxon>Candidatus Sysuimicrobiales</taxon>
        <taxon>Candidatus Segetimicrobiaceae</taxon>
        <taxon>Candidatus Segetimicrobium</taxon>
    </lineage>
</organism>
<dbReference type="AlphaFoldDB" id="A0A537KFM4"/>
<dbReference type="Proteomes" id="UP000319353">
    <property type="component" value="Unassembled WGS sequence"/>
</dbReference>